<dbReference type="Gene3D" id="3.40.50.200">
    <property type="entry name" value="Peptidase S8/S53 domain"/>
    <property type="match status" value="1"/>
</dbReference>
<feature type="region of interest" description="Disordered" evidence="13">
    <location>
        <begin position="201"/>
        <end position="221"/>
    </location>
</feature>
<dbReference type="InterPro" id="IPR013783">
    <property type="entry name" value="Ig-like_fold"/>
</dbReference>
<evidence type="ECO:0000256" key="11">
    <source>
        <dbReference type="PROSITE-ProRule" id="PRU01240"/>
    </source>
</evidence>
<feature type="active site" description="Charge relay system" evidence="10 11">
    <location>
        <position position="225"/>
    </location>
</feature>
<evidence type="ECO:0000256" key="6">
    <source>
        <dbReference type="ARBA" id="ARBA00022729"/>
    </source>
</evidence>
<keyword evidence="17" id="KW-1185">Reference proteome</keyword>
<feature type="active site" description="Charge relay system" evidence="10 11">
    <location>
        <position position="416"/>
    </location>
</feature>
<accession>A0AAW9QW94</accession>
<keyword evidence="4" id="KW-0964">Secreted</keyword>
<comment type="cofactor">
    <cofactor evidence="1">
        <name>Ca(2+)</name>
        <dbReference type="ChEBI" id="CHEBI:29108"/>
    </cofactor>
</comment>
<dbReference type="PROSITE" id="PS00136">
    <property type="entry name" value="SUBTILASE_ASP"/>
    <property type="match status" value="1"/>
</dbReference>
<dbReference type="FunFam" id="2.60.120.380:FF:000013">
    <property type="entry name" value="Alkaline serine protease"/>
    <property type="match status" value="2"/>
</dbReference>
<evidence type="ECO:0000256" key="12">
    <source>
        <dbReference type="RuleBase" id="RU003355"/>
    </source>
</evidence>
<dbReference type="Pfam" id="PF04151">
    <property type="entry name" value="PPC"/>
    <property type="match status" value="2"/>
</dbReference>
<organism evidence="16 17">
    <name type="scientific">Denitratimonas tolerans</name>
    <dbReference type="NCBI Taxonomy" id="1338420"/>
    <lineage>
        <taxon>Bacteria</taxon>
        <taxon>Pseudomonadati</taxon>
        <taxon>Pseudomonadota</taxon>
        <taxon>Gammaproteobacteria</taxon>
        <taxon>Lysobacterales</taxon>
        <taxon>Lysobacteraceae</taxon>
        <taxon>Denitratimonas</taxon>
    </lineage>
</organism>
<evidence type="ECO:0000256" key="14">
    <source>
        <dbReference type="SAM" id="SignalP"/>
    </source>
</evidence>
<dbReference type="PROSITE" id="PS00138">
    <property type="entry name" value="SUBTILASE_SER"/>
    <property type="match status" value="1"/>
</dbReference>
<dbReference type="Pfam" id="PF00082">
    <property type="entry name" value="Peptidase_S8"/>
    <property type="match status" value="1"/>
</dbReference>
<evidence type="ECO:0000256" key="10">
    <source>
        <dbReference type="PIRSR" id="PIRSR615500-1"/>
    </source>
</evidence>
<gene>
    <name evidence="16" type="ORF">WB794_01805</name>
</gene>
<dbReference type="PANTHER" id="PTHR43806">
    <property type="entry name" value="PEPTIDASE S8"/>
    <property type="match status" value="1"/>
</dbReference>
<evidence type="ECO:0000256" key="5">
    <source>
        <dbReference type="ARBA" id="ARBA00022670"/>
    </source>
</evidence>
<dbReference type="Pfam" id="PF18911">
    <property type="entry name" value="PKD_4"/>
    <property type="match status" value="2"/>
</dbReference>
<dbReference type="InterPro" id="IPR023827">
    <property type="entry name" value="Peptidase_S8_Asp-AS"/>
</dbReference>
<feature type="domain" description="PKD" evidence="15">
    <location>
        <begin position="480"/>
        <end position="565"/>
    </location>
</feature>
<evidence type="ECO:0000256" key="13">
    <source>
        <dbReference type="SAM" id="MobiDB-lite"/>
    </source>
</evidence>
<dbReference type="Proteomes" id="UP001364472">
    <property type="component" value="Unassembled WGS sequence"/>
</dbReference>
<dbReference type="RefSeq" id="WP_337334133.1">
    <property type="nucleotide sequence ID" value="NZ_JBBDHC010000002.1"/>
</dbReference>
<evidence type="ECO:0000259" key="15">
    <source>
        <dbReference type="PROSITE" id="PS50093"/>
    </source>
</evidence>
<dbReference type="InterPro" id="IPR000209">
    <property type="entry name" value="Peptidase_S8/S53_dom"/>
</dbReference>
<dbReference type="InterPro" id="IPR000601">
    <property type="entry name" value="PKD_dom"/>
</dbReference>
<dbReference type="SMART" id="SM00089">
    <property type="entry name" value="PKD"/>
    <property type="match status" value="2"/>
</dbReference>
<feature type="chain" id="PRO_5043634230" evidence="14">
    <location>
        <begin position="29"/>
        <end position="866"/>
    </location>
</feature>
<keyword evidence="8 11" id="KW-0720">Serine protease</keyword>
<dbReference type="InterPro" id="IPR022409">
    <property type="entry name" value="PKD/Chitinase_dom"/>
</dbReference>
<dbReference type="Gene3D" id="2.60.40.10">
    <property type="entry name" value="Immunoglobulins"/>
    <property type="match status" value="2"/>
</dbReference>
<evidence type="ECO:0000313" key="16">
    <source>
        <dbReference type="EMBL" id="MEJ1248415.1"/>
    </source>
</evidence>
<dbReference type="InterPro" id="IPR023828">
    <property type="entry name" value="Peptidase_S8_Ser-AS"/>
</dbReference>
<dbReference type="SUPFAM" id="SSF52743">
    <property type="entry name" value="Subtilisin-like"/>
    <property type="match status" value="1"/>
</dbReference>
<reference evidence="16 17" key="1">
    <citation type="journal article" date="2016" name="Antonie Van Leeuwenhoek">
        <title>Denitratimonas tolerans gen. nov., sp. nov., a denitrifying bacterium isolated from a bioreactor for tannery wastewater treatment.</title>
        <authorList>
            <person name="Han S.I."/>
            <person name="Kim J.O."/>
            <person name="Lee Y.R."/>
            <person name="Ekpeghere K.I."/>
            <person name="Koh S.C."/>
            <person name="Whang K.S."/>
        </authorList>
    </citation>
    <scope>NUCLEOTIDE SEQUENCE [LARGE SCALE GENOMIC DNA]</scope>
    <source>
        <strain evidence="16 17">KACC 17565</strain>
    </source>
</reference>
<dbReference type="InterPro" id="IPR034176">
    <property type="entry name" value="Peptidases_S8_13"/>
</dbReference>
<dbReference type="CDD" id="cd00146">
    <property type="entry name" value="PKD"/>
    <property type="match status" value="2"/>
</dbReference>
<dbReference type="GO" id="GO:0004252">
    <property type="term" value="F:serine-type endopeptidase activity"/>
    <property type="evidence" value="ECO:0007669"/>
    <property type="project" value="UniProtKB-UniRule"/>
</dbReference>
<name>A0AAW9QW94_9GAMM</name>
<evidence type="ECO:0000256" key="3">
    <source>
        <dbReference type="ARBA" id="ARBA00011073"/>
    </source>
</evidence>
<evidence type="ECO:0000256" key="8">
    <source>
        <dbReference type="ARBA" id="ARBA00022825"/>
    </source>
</evidence>
<dbReference type="InterPro" id="IPR022398">
    <property type="entry name" value="Peptidase_S8_His-AS"/>
</dbReference>
<dbReference type="PANTHER" id="PTHR43806:SF11">
    <property type="entry name" value="CEREVISIN-RELATED"/>
    <property type="match status" value="1"/>
</dbReference>
<evidence type="ECO:0000256" key="9">
    <source>
        <dbReference type="ARBA" id="ARBA00023145"/>
    </source>
</evidence>
<dbReference type="CDD" id="cd07496">
    <property type="entry name" value="Peptidases_S8_13"/>
    <property type="match status" value="1"/>
</dbReference>
<comment type="similarity">
    <text evidence="3 11 12">Belongs to the peptidase S8 family.</text>
</comment>
<comment type="subcellular location">
    <subcellularLocation>
        <location evidence="2">Secreted</location>
    </subcellularLocation>
</comment>
<dbReference type="PROSITE" id="PS00137">
    <property type="entry name" value="SUBTILASE_HIS"/>
    <property type="match status" value="1"/>
</dbReference>
<dbReference type="PROSITE" id="PS51892">
    <property type="entry name" value="SUBTILASE"/>
    <property type="match status" value="1"/>
</dbReference>
<dbReference type="FunFam" id="3.40.50.200:FF:000022">
    <property type="entry name" value="Extracellular protease"/>
    <property type="match status" value="1"/>
</dbReference>
<comment type="caution">
    <text evidence="16">The sequence shown here is derived from an EMBL/GenBank/DDBJ whole genome shotgun (WGS) entry which is preliminary data.</text>
</comment>
<dbReference type="InterPro" id="IPR050131">
    <property type="entry name" value="Peptidase_S8_subtilisin-like"/>
</dbReference>
<sequence>MNTCNFRSLRANAVALALALSLPGLAFAQADVTFAGARLQASAIDQAETYDRFIIKFQDQGARQTGALRASALSLAGSRLGAEVSSLRQLAVGGEVLMVNRKLNAGEALKFMQALAEQGGVEYVEIDRLNQPLYVPNDTRYGEQWHYFESVGGLNLPAAWDHSTGSGVVVAVLDTGITNHSDLNANVVAGYDFISTASVAGDGNGRDSDPSDVGDASGGYPSSWHGTHVAGTVAAVTNNNKGIAGVAFNAKIQPVRVLGKGGGYDSDISDAIIWASGGSVSGVPANATPAKVINLSLGGSGSCGTTSQNAINSAVSRGAVLVIAAGNDNVNVSGASPANCNNVIAVAANDKEGNRSWYSNYGTLIDVTAPGGETCVPNSTLTGCQTATTAKGILSTLNSGTNGPVAETYAFYDGTSMATPHVAGVAALMISASPTTLTPAQIESTLKSTARAMPGTCSGGCGAGIVDAYAAVMAVKGSTANVPPVANFTSSVNGLTVTFTDTSTDSDGSIASRSWNFGDGTSSTAANPSKTYAAAGTYTVTLTVTDNKGATHSKSASVTVSGGGSPGGGALTNGVPVTGISGATSSTQYWSIAVPSGASNLVVETSGGTGDMDLYVRFGSQPTTSAYDCRPYRAGNVETCTFATPGVGTYHIMLRGYSAFTGVTLKASYATTAPNVPPVANFTSSVSGLTVNFTDTSTDSDGSIASRSWNFGDGTTSTATNPSKTYAAGGTYTVTLTVTDNKGATHSKSASVTVSGGGANANGGALANNVAVTGISGAASSTKYWTIAVPAGAKNLSISISGGTGDADMYVRFGAQPTTSTYDCRPYRAGNSESCSATTPSTGTYYIMLRGYKAYSGVTLKASYTP</sequence>
<keyword evidence="7 11" id="KW-0378">Hydrolase</keyword>
<dbReference type="AlphaFoldDB" id="A0AAW9QW94"/>
<feature type="domain" description="PKD" evidence="15">
    <location>
        <begin position="674"/>
        <end position="759"/>
    </location>
</feature>
<dbReference type="SUPFAM" id="SSF49299">
    <property type="entry name" value="PKD domain"/>
    <property type="match status" value="2"/>
</dbReference>
<feature type="active site" description="Charge relay system" evidence="10 11">
    <location>
        <position position="174"/>
    </location>
</feature>
<feature type="signal peptide" evidence="14">
    <location>
        <begin position="1"/>
        <end position="28"/>
    </location>
</feature>
<dbReference type="Gene3D" id="2.60.120.380">
    <property type="match status" value="2"/>
</dbReference>
<dbReference type="GO" id="GO:0006508">
    <property type="term" value="P:proteolysis"/>
    <property type="evidence" value="ECO:0007669"/>
    <property type="project" value="UniProtKB-KW"/>
</dbReference>
<dbReference type="InterPro" id="IPR015500">
    <property type="entry name" value="Peptidase_S8_subtilisin-rel"/>
</dbReference>
<evidence type="ECO:0000313" key="17">
    <source>
        <dbReference type="Proteomes" id="UP001364472"/>
    </source>
</evidence>
<dbReference type="GO" id="GO:0005576">
    <property type="term" value="C:extracellular region"/>
    <property type="evidence" value="ECO:0007669"/>
    <property type="project" value="UniProtKB-SubCell"/>
</dbReference>
<dbReference type="PROSITE" id="PS50093">
    <property type="entry name" value="PKD"/>
    <property type="match status" value="2"/>
</dbReference>
<dbReference type="InterPro" id="IPR036852">
    <property type="entry name" value="Peptidase_S8/S53_dom_sf"/>
</dbReference>
<keyword evidence="6 14" id="KW-0732">Signal</keyword>
<evidence type="ECO:0000256" key="1">
    <source>
        <dbReference type="ARBA" id="ARBA00001913"/>
    </source>
</evidence>
<dbReference type="EMBL" id="JBBDHC010000002">
    <property type="protein sequence ID" value="MEJ1248415.1"/>
    <property type="molecule type" value="Genomic_DNA"/>
</dbReference>
<protein>
    <submittedName>
        <fullName evidence="16">S8 family serine peptidase</fullName>
    </submittedName>
</protein>
<dbReference type="InterPro" id="IPR035986">
    <property type="entry name" value="PKD_dom_sf"/>
</dbReference>
<keyword evidence="9" id="KW-0865">Zymogen</keyword>
<evidence type="ECO:0000256" key="7">
    <source>
        <dbReference type="ARBA" id="ARBA00022801"/>
    </source>
</evidence>
<proteinExistence type="inferred from homology"/>
<keyword evidence="5 11" id="KW-0645">Protease</keyword>
<dbReference type="PRINTS" id="PR00723">
    <property type="entry name" value="SUBTILISIN"/>
</dbReference>
<dbReference type="InterPro" id="IPR007280">
    <property type="entry name" value="Peptidase_C_arc/bac"/>
</dbReference>
<evidence type="ECO:0000256" key="4">
    <source>
        <dbReference type="ARBA" id="ARBA00022525"/>
    </source>
</evidence>
<evidence type="ECO:0000256" key="2">
    <source>
        <dbReference type="ARBA" id="ARBA00004613"/>
    </source>
</evidence>